<dbReference type="GO" id="GO:0008270">
    <property type="term" value="F:zinc ion binding"/>
    <property type="evidence" value="ECO:0007669"/>
    <property type="project" value="TreeGrafter"/>
</dbReference>
<evidence type="ECO:0000256" key="8">
    <source>
        <dbReference type="PIRSR" id="PIRSR602481-2"/>
    </source>
</evidence>
<keyword evidence="2" id="KW-0678">Repressor</keyword>
<evidence type="ECO:0000256" key="5">
    <source>
        <dbReference type="ARBA" id="ARBA00023125"/>
    </source>
</evidence>
<keyword evidence="3 7" id="KW-0862">Zinc</keyword>
<evidence type="ECO:0000256" key="3">
    <source>
        <dbReference type="ARBA" id="ARBA00022833"/>
    </source>
</evidence>
<comment type="similarity">
    <text evidence="1">Belongs to the Fur family.</text>
</comment>
<evidence type="ECO:0000256" key="6">
    <source>
        <dbReference type="ARBA" id="ARBA00023163"/>
    </source>
</evidence>
<dbReference type="InterPro" id="IPR036388">
    <property type="entry name" value="WH-like_DNA-bd_sf"/>
</dbReference>
<feature type="binding site" evidence="7">
    <location>
        <position position="127"/>
    </location>
    <ligand>
        <name>Zn(2+)</name>
        <dbReference type="ChEBI" id="CHEBI:29105"/>
    </ligand>
</feature>
<protein>
    <submittedName>
        <fullName evidence="9">Transcriptional repressor</fullName>
    </submittedName>
</protein>
<dbReference type="GO" id="GO:1900376">
    <property type="term" value="P:regulation of secondary metabolite biosynthetic process"/>
    <property type="evidence" value="ECO:0007669"/>
    <property type="project" value="TreeGrafter"/>
</dbReference>
<accession>A0A323UGU0</accession>
<dbReference type="PANTHER" id="PTHR33202">
    <property type="entry name" value="ZINC UPTAKE REGULATION PROTEIN"/>
    <property type="match status" value="1"/>
</dbReference>
<evidence type="ECO:0000313" key="9">
    <source>
        <dbReference type="EMBL" id="PZA11754.1"/>
    </source>
</evidence>
<dbReference type="InterPro" id="IPR002481">
    <property type="entry name" value="FUR"/>
</dbReference>
<dbReference type="PANTHER" id="PTHR33202:SF6">
    <property type="entry name" value="ZINC UPTAKE REGULATION PROTEIN"/>
    <property type="match status" value="1"/>
</dbReference>
<evidence type="ECO:0000256" key="4">
    <source>
        <dbReference type="ARBA" id="ARBA00023015"/>
    </source>
</evidence>
<keyword evidence="6" id="KW-0804">Transcription</keyword>
<dbReference type="InterPro" id="IPR036390">
    <property type="entry name" value="WH_DNA-bd_sf"/>
</dbReference>
<dbReference type="Gene3D" id="1.10.10.10">
    <property type="entry name" value="Winged helix-like DNA-binding domain superfamily/Winged helix DNA-binding domain"/>
    <property type="match status" value="1"/>
</dbReference>
<comment type="caution">
    <text evidence="9">The sequence shown here is derived from an EMBL/GenBank/DDBJ whole genome shotgun (WGS) entry which is preliminary data.</text>
</comment>
<keyword evidence="7" id="KW-0479">Metal-binding</keyword>
<dbReference type="SUPFAM" id="SSF46785">
    <property type="entry name" value="Winged helix' DNA-binding domain"/>
    <property type="match status" value="1"/>
</dbReference>
<dbReference type="CDD" id="cd07153">
    <property type="entry name" value="Fur_like"/>
    <property type="match status" value="1"/>
</dbReference>
<reference evidence="9 10" key="1">
    <citation type="submission" date="2018-06" db="EMBL/GenBank/DDBJ databases">
        <title>Draft Whole-Genome Sequence of the purple photosynthetic bacterium Rhodospeudomonas palustris XCP.</title>
        <authorList>
            <person name="Rayyan A."/>
            <person name="Meyer T.E."/>
            <person name="Kyndt J.A."/>
        </authorList>
    </citation>
    <scope>NUCLEOTIDE SEQUENCE [LARGE SCALE GENOMIC DNA]</scope>
    <source>
        <strain evidence="9 10">XCP</strain>
    </source>
</reference>
<proteinExistence type="inferred from homology"/>
<dbReference type="AlphaFoldDB" id="A0A323UGU0"/>
<dbReference type="GO" id="GO:0000976">
    <property type="term" value="F:transcription cis-regulatory region binding"/>
    <property type="evidence" value="ECO:0007669"/>
    <property type="project" value="TreeGrafter"/>
</dbReference>
<dbReference type="InterPro" id="IPR043135">
    <property type="entry name" value="Fur_C"/>
</dbReference>
<dbReference type="Pfam" id="PF01475">
    <property type="entry name" value="FUR"/>
    <property type="match status" value="1"/>
</dbReference>
<keyword evidence="5" id="KW-0238">DNA-binding</keyword>
<dbReference type="Gene3D" id="3.30.1490.190">
    <property type="match status" value="1"/>
</dbReference>
<dbReference type="GO" id="GO:0045892">
    <property type="term" value="P:negative regulation of DNA-templated transcription"/>
    <property type="evidence" value="ECO:0007669"/>
    <property type="project" value="TreeGrafter"/>
</dbReference>
<dbReference type="GO" id="GO:0005829">
    <property type="term" value="C:cytosol"/>
    <property type="evidence" value="ECO:0007669"/>
    <property type="project" value="TreeGrafter"/>
</dbReference>
<feature type="binding site" evidence="7">
    <location>
        <position position="170"/>
    </location>
    <ligand>
        <name>Zn(2+)</name>
        <dbReference type="ChEBI" id="CHEBI:29105"/>
    </ligand>
</feature>
<evidence type="ECO:0000256" key="2">
    <source>
        <dbReference type="ARBA" id="ARBA00022491"/>
    </source>
</evidence>
<comment type="cofactor">
    <cofactor evidence="8">
        <name>Mn(2+)</name>
        <dbReference type="ChEBI" id="CHEBI:29035"/>
    </cofactor>
    <cofactor evidence="8">
        <name>Fe(2+)</name>
        <dbReference type="ChEBI" id="CHEBI:29033"/>
    </cofactor>
    <text evidence="8">Binds 1 Mn(2+) or Fe(2+) ion per subunit.</text>
</comment>
<dbReference type="Proteomes" id="UP000248134">
    <property type="component" value="Unassembled WGS sequence"/>
</dbReference>
<gene>
    <name evidence="9" type="ORF">DNX69_11610</name>
</gene>
<feature type="binding site" evidence="7">
    <location>
        <position position="167"/>
    </location>
    <ligand>
        <name>Zn(2+)</name>
        <dbReference type="ChEBI" id="CHEBI:29105"/>
    </ligand>
</feature>
<organism evidence="9 10">
    <name type="scientific">Rhodopseudomonas palustris</name>
    <dbReference type="NCBI Taxonomy" id="1076"/>
    <lineage>
        <taxon>Bacteria</taxon>
        <taxon>Pseudomonadati</taxon>
        <taxon>Pseudomonadota</taxon>
        <taxon>Alphaproteobacteria</taxon>
        <taxon>Hyphomicrobiales</taxon>
        <taxon>Nitrobacteraceae</taxon>
        <taxon>Rhodopseudomonas</taxon>
    </lineage>
</organism>
<evidence type="ECO:0000313" key="10">
    <source>
        <dbReference type="Proteomes" id="UP000248134"/>
    </source>
</evidence>
<dbReference type="OrthoDB" id="9801127at2"/>
<sequence>MQARCPSDGESDSLMLHAQRLPGARERQSVANALHAAEKTCDRRGVQLTPIRRAVLEALWQVDQPIGAYELIRKLETRLGRKLAPPTVYRVLDFLLEQKFIARIETRNAFIPCAHPDHEHTCVFFICEACGSSAEVENDKVEALFNIDAAALGFRIGKRVIEMQGMCANCLTASGAAT</sequence>
<comment type="cofactor">
    <cofactor evidence="7">
        <name>Zn(2+)</name>
        <dbReference type="ChEBI" id="CHEBI:29105"/>
    </cofactor>
    <text evidence="7">Binds 1 zinc ion per subunit.</text>
</comment>
<dbReference type="EMBL" id="QKQS01000016">
    <property type="protein sequence ID" value="PZA11754.1"/>
    <property type="molecule type" value="Genomic_DNA"/>
</dbReference>
<keyword evidence="8" id="KW-0408">Iron</keyword>
<feature type="binding site" evidence="7">
    <location>
        <position position="130"/>
    </location>
    <ligand>
        <name>Zn(2+)</name>
        <dbReference type="ChEBI" id="CHEBI:29105"/>
    </ligand>
</feature>
<keyword evidence="4" id="KW-0805">Transcription regulation</keyword>
<dbReference type="GO" id="GO:0003700">
    <property type="term" value="F:DNA-binding transcription factor activity"/>
    <property type="evidence" value="ECO:0007669"/>
    <property type="project" value="InterPro"/>
</dbReference>
<evidence type="ECO:0000256" key="7">
    <source>
        <dbReference type="PIRSR" id="PIRSR602481-1"/>
    </source>
</evidence>
<name>A0A323UGU0_RHOPL</name>
<evidence type="ECO:0000256" key="1">
    <source>
        <dbReference type="ARBA" id="ARBA00007957"/>
    </source>
</evidence>
<feature type="binding site" evidence="8">
    <location>
        <position position="142"/>
    </location>
    <ligand>
        <name>Fe cation</name>
        <dbReference type="ChEBI" id="CHEBI:24875"/>
    </ligand>
</feature>